<gene>
    <name evidence="1 2" type="primary">LOC107803480</name>
</gene>
<dbReference type="Gene3D" id="3.80.10.10">
    <property type="entry name" value="Ribonuclease Inhibitor"/>
    <property type="match status" value="1"/>
</dbReference>
<reference evidence="1 2" key="1">
    <citation type="submission" date="2025-04" db="UniProtKB">
        <authorList>
            <consortium name="RefSeq"/>
        </authorList>
    </citation>
    <scope>IDENTIFICATION</scope>
</reference>
<dbReference type="PANTHER" id="PTHR15140:SF44">
    <property type="entry name" value="LATE BLIGHT RESISTANCE PROTEIN HOMOLOG R1B-23 ISOFORM X1"/>
    <property type="match status" value="1"/>
</dbReference>
<dbReference type="RefSeq" id="XP_016482704.1">
    <property type="nucleotide sequence ID" value="XM_016627218.1"/>
</dbReference>
<dbReference type="PaxDb" id="4097-A0A1S4B190"/>
<name>A0A1S4B190_TOBAC</name>
<evidence type="ECO:0000313" key="2">
    <source>
        <dbReference type="RefSeq" id="XP_016482705.1"/>
    </source>
</evidence>
<organism evidence="2">
    <name type="scientific">Nicotiana tabacum</name>
    <name type="common">Common tobacco</name>
    <dbReference type="NCBI Taxonomy" id="4097"/>
    <lineage>
        <taxon>Eukaryota</taxon>
        <taxon>Viridiplantae</taxon>
        <taxon>Streptophyta</taxon>
        <taxon>Embryophyta</taxon>
        <taxon>Tracheophyta</taxon>
        <taxon>Spermatophyta</taxon>
        <taxon>Magnoliopsida</taxon>
        <taxon>eudicotyledons</taxon>
        <taxon>Gunneridae</taxon>
        <taxon>Pentapetalae</taxon>
        <taxon>asterids</taxon>
        <taxon>lamiids</taxon>
        <taxon>Solanales</taxon>
        <taxon>Solanaceae</taxon>
        <taxon>Nicotianoideae</taxon>
        <taxon>Nicotianeae</taxon>
        <taxon>Nicotiana</taxon>
    </lineage>
</organism>
<dbReference type="InterPro" id="IPR032675">
    <property type="entry name" value="LRR_dom_sf"/>
</dbReference>
<dbReference type="OrthoDB" id="1304698at2759"/>
<dbReference type="AlphaFoldDB" id="A0A1S4B190"/>
<dbReference type="SMR" id="A0A1S4B190"/>
<proteinExistence type="predicted"/>
<evidence type="ECO:0000313" key="1">
    <source>
        <dbReference type="RefSeq" id="XP_016482704.1"/>
    </source>
</evidence>
<dbReference type="PANTHER" id="PTHR15140">
    <property type="entry name" value="TUBULIN-SPECIFIC CHAPERONE E"/>
    <property type="match status" value="1"/>
</dbReference>
<dbReference type="KEGG" id="nta:107803480"/>
<accession>A0A1S4B190</accession>
<sequence length="199" mass="23174">MAWELGKQLLIEEVDMAAPPKKMEVRLKILYAFLRYTNIYFWEAKKLKLEGPHIVSAAPSIAGLPNLEYLKLEDWGTKSEEWCLKDIKFNKLKLLKLVALGISRLDDPEESFPMLEMLVIKMCHKLEEIPPSFADIETLKQIKLIGRRPQTLEPSAVKLKEDIEEIEGCNRLNLIMDVWISEHHSRQLRLQAQAHRENM</sequence>
<dbReference type="RefSeq" id="XP_016482705.1">
    <property type="nucleotide sequence ID" value="XM_016627219.1"/>
</dbReference>
<dbReference type="SUPFAM" id="SSF52058">
    <property type="entry name" value="L domain-like"/>
    <property type="match status" value="1"/>
</dbReference>
<dbReference type="STRING" id="4097.A0A1S4B190"/>
<protein>
    <submittedName>
        <fullName evidence="1 2">Uncharacterized protein isoform X1</fullName>
    </submittedName>
</protein>